<evidence type="ECO:0000256" key="1">
    <source>
        <dbReference type="ARBA" id="ARBA00025788"/>
    </source>
</evidence>
<dbReference type="Proteomes" id="UP001195914">
    <property type="component" value="Unassembled WGS sequence"/>
</dbReference>
<evidence type="ECO:0000259" key="2">
    <source>
        <dbReference type="PROSITE" id="PS51532"/>
    </source>
</evidence>
<dbReference type="PROSITE" id="PS51532">
    <property type="entry name" value="PITH"/>
    <property type="match status" value="1"/>
</dbReference>
<organism evidence="3 4">
    <name type="scientific">Babesia divergens</name>
    <dbReference type="NCBI Taxonomy" id="32595"/>
    <lineage>
        <taxon>Eukaryota</taxon>
        <taxon>Sar</taxon>
        <taxon>Alveolata</taxon>
        <taxon>Apicomplexa</taxon>
        <taxon>Aconoidasida</taxon>
        <taxon>Piroplasmida</taxon>
        <taxon>Babesiidae</taxon>
        <taxon>Babesia</taxon>
    </lineage>
</organism>
<comment type="similarity">
    <text evidence="1">Belongs to the PITHD1 family.</text>
</comment>
<accession>A0AAD9G9L9</accession>
<dbReference type="InterPro" id="IPR045099">
    <property type="entry name" value="PITH1-like"/>
</dbReference>
<reference evidence="3" key="2">
    <citation type="submission" date="2021-05" db="EMBL/GenBank/DDBJ databases">
        <authorList>
            <person name="Pain A."/>
        </authorList>
    </citation>
    <scope>NUCLEOTIDE SEQUENCE</scope>
    <source>
        <strain evidence="3">1802A</strain>
    </source>
</reference>
<dbReference type="SUPFAM" id="SSF49785">
    <property type="entry name" value="Galactose-binding domain-like"/>
    <property type="match status" value="1"/>
</dbReference>
<reference evidence="3" key="1">
    <citation type="journal article" date="2014" name="Nucleic Acids Res.">
        <title>The evolutionary dynamics of variant antigen genes in Babesia reveal a history of genomic innovation underlying host-parasite interaction.</title>
        <authorList>
            <person name="Jackson A.P."/>
            <person name="Otto T.D."/>
            <person name="Darby A."/>
            <person name="Ramaprasad A."/>
            <person name="Xia D."/>
            <person name="Echaide I.E."/>
            <person name="Farber M."/>
            <person name="Gahlot S."/>
            <person name="Gamble J."/>
            <person name="Gupta D."/>
            <person name="Gupta Y."/>
            <person name="Jackson L."/>
            <person name="Malandrin L."/>
            <person name="Malas T.B."/>
            <person name="Moussa E."/>
            <person name="Nair M."/>
            <person name="Reid A.J."/>
            <person name="Sanders M."/>
            <person name="Sharma J."/>
            <person name="Tracey A."/>
            <person name="Quail M.A."/>
            <person name="Weir W."/>
            <person name="Wastling J.M."/>
            <person name="Hall N."/>
            <person name="Willadsen P."/>
            <person name="Lingelbach K."/>
            <person name="Shiels B."/>
            <person name="Tait A."/>
            <person name="Berriman M."/>
            <person name="Allred D.R."/>
            <person name="Pain A."/>
        </authorList>
    </citation>
    <scope>NUCLEOTIDE SEQUENCE</scope>
    <source>
        <strain evidence="3">1802A</strain>
    </source>
</reference>
<evidence type="ECO:0000313" key="4">
    <source>
        <dbReference type="Proteomes" id="UP001195914"/>
    </source>
</evidence>
<dbReference type="PANTHER" id="PTHR12175">
    <property type="entry name" value="AD039 HT014 THIOREDOXIN FAMILY TRP26"/>
    <property type="match status" value="1"/>
</dbReference>
<comment type="caution">
    <text evidence="3">The sequence shown here is derived from an EMBL/GenBank/DDBJ whole genome shotgun (WGS) entry which is preliminary data.</text>
</comment>
<dbReference type="InterPro" id="IPR037047">
    <property type="entry name" value="PITH_dom_sf"/>
</dbReference>
<dbReference type="InterPro" id="IPR010400">
    <property type="entry name" value="PITH_dom"/>
</dbReference>
<dbReference type="Pfam" id="PF06201">
    <property type="entry name" value="PITH"/>
    <property type="match status" value="1"/>
</dbReference>
<dbReference type="AlphaFoldDB" id="A0AAD9G9L9"/>
<dbReference type="GO" id="GO:0005737">
    <property type="term" value="C:cytoplasm"/>
    <property type="evidence" value="ECO:0007669"/>
    <property type="project" value="UniProtKB-ARBA"/>
</dbReference>
<evidence type="ECO:0000313" key="3">
    <source>
        <dbReference type="EMBL" id="KAK1934345.1"/>
    </source>
</evidence>
<dbReference type="EMBL" id="JAHBMH010000063">
    <property type="protein sequence ID" value="KAK1934345.1"/>
    <property type="molecule type" value="Genomic_DNA"/>
</dbReference>
<keyword evidence="4" id="KW-1185">Reference proteome</keyword>
<dbReference type="Gene3D" id="2.60.120.470">
    <property type="entry name" value="PITH domain"/>
    <property type="match status" value="1"/>
</dbReference>
<sequence length="171" mass="19086">MGNNDYVNLSLVGMCIDHATSSALNTLDGHGKLSEILMPMHEGGNPMVSDVDEQLILKVFFRDPVHVNAITINCDVKPADVDASPPKTMRIYANRPEFDFSCVETVVPHQTLTFNDRSLKEKHLLNGTKFDRVSSLVIFLVDNIDGKDRTFISNITLWGGLHGKQIGWYVK</sequence>
<name>A0AAD9G9L9_BABDI</name>
<gene>
    <name evidence="3" type="ORF">X943_000719</name>
</gene>
<feature type="domain" description="PITH" evidence="2">
    <location>
        <begin position="1"/>
        <end position="171"/>
    </location>
</feature>
<dbReference type="InterPro" id="IPR008979">
    <property type="entry name" value="Galactose-bd-like_sf"/>
</dbReference>
<proteinExistence type="inferred from homology"/>
<protein>
    <submittedName>
        <fullName evidence="3">Thioredoxin-like protein 1</fullName>
    </submittedName>
</protein>